<dbReference type="Pfam" id="PF13977">
    <property type="entry name" value="TetR_C_6"/>
    <property type="match status" value="1"/>
</dbReference>
<dbReference type="InterPro" id="IPR050109">
    <property type="entry name" value="HTH-type_TetR-like_transc_reg"/>
</dbReference>
<keyword evidence="4" id="KW-0804">Transcription</keyword>
<dbReference type="EMBL" id="JBHUEE010000004">
    <property type="protein sequence ID" value="MFD1718052.1"/>
    <property type="molecule type" value="Genomic_DNA"/>
</dbReference>
<keyword evidence="8" id="KW-1185">Reference proteome</keyword>
<dbReference type="Proteomes" id="UP001597277">
    <property type="component" value="Unassembled WGS sequence"/>
</dbReference>
<dbReference type="InterPro" id="IPR036271">
    <property type="entry name" value="Tet_transcr_reg_TetR-rel_C_sf"/>
</dbReference>
<feature type="domain" description="HTH tetR-type" evidence="6">
    <location>
        <begin position="21"/>
        <end position="81"/>
    </location>
</feature>
<evidence type="ECO:0000256" key="3">
    <source>
        <dbReference type="ARBA" id="ARBA00023125"/>
    </source>
</evidence>
<accession>A0ABW4L4F9</accession>
<comment type="caution">
    <text evidence="7">The sequence shown here is derived from an EMBL/GenBank/DDBJ whole genome shotgun (WGS) entry which is preliminary data.</text>
</comment>
<dbReference type="SUPFAM" id="SSF46689">
    <property type="entry name" value="Homeodomain-like"/>
    <property type="match status" value="1"/>
</dbReference>
<dbReference type="RefSeq" id="WP_388005559.1">
    <property type="nucleotide sequence ID" value="NZ_JBHUEE010000004.1"/>
</dbReference>
<evidence type="ECO:0000256" key="2">
    <source>
        <dbReference type="ARBA" id="ARBA00023015"/>
    </source>
</evidence>
<evidence type="ECO:0000256" key="5">
    <source>
        <dbReference type="PROSITE-ProRule" id="PRU00335"/>
    </source>
</evidence>
<dbReference type="PANTHER" id="PTHR30055">
    <property type="entry name" value="HTH-TYPE TRANSCRIPTIONAL REGULATOR RUTR"/>
    <property type="match status" value="1"/>
</dbReference>
<reference evidence="8" key="1">
    <citation type="journal article" date="2019" name="Int. J. Syst. Evol. Microbiol.">
        <title>The Global Catalogue of Microorganisms (GCM) 10K type strain sequencing project: providing services to taxonomists for standard genome sequencing and annotation.</title>
        <authorList>
            <consortium name="The Broad Institute Genomics Platform"/>
            <consortium name="The Broad Institute Genome Sequencing Center for Infectious Disease"/>
            <person name="Wu L."/>
            <person name="Ma J."/>
        </authorList>
    </citation>
    <scope>NUCLEOTIDE SEQUENCE [LARGE SCALE GENOMIC DNA]</scope>
    <source>
        <strain evidence="8">JCM 17130</strain>
    </source>
</reference>
<organism evidence="7 8">
    <name type="scientific">Georgenia deserti</name>
    <dbReference type="NCBI Taxonomy" id="2093781"/>
    <lineage>
        <taxon>Bacteria</taxon>
        <taxon>Bacillati</taxon>
        <taxon>Actinomycetota</taxon>
        <taxon>Actinomycetes</taxon>
        <taxon>Micrococcales</taxon>
        <taxon>Bogoriellaceae</taxon>
        <taxon>Georgenia</taxon>
    </lineage>
</organism>
<dbReference type="SUPFAM" id="SSF48498">
    <property type="entry name" value="Tetracyclin repressor-like, C-terminal domain"/>
    <property type="match status" value="1"/>
</dbReference>
<sequence length="210" mass="23242">MRTSTERSRARGKRGSYAKTEATRAAILDAALEVFAQSGFRSGSLRDVAAKVGMSEAGMLYHFPSKSALLAAVLERRDEHAQDFVPLGTHDPADTLRGLVDLADYNASVPGVVELYCILSAEATTPDHPAHTYFVTRYEDTRRRVSEAFERLRSEGRLRVEIDPTEAAVATLSMMDGLQVQWLLDRDAVDMAESLRGFFRSIVEIDFPAT</sequence>
<dbReference type="Gene3D" id="1.10.357.10">
    <property type="entry name" value="Tetracycline Repressor, domain 2"/>
    <property type="match status" value="1"/>
</dbReference>
<keyword evidence="2" id="KW-0805">Transcription regulation</keyword>
<name>A0ABW4L4F9_9MICO</name>
<dbReference type="Pfam" id="PF00440">
    <property type="entry name" value="TetR_N"/>
    <property type="match status" value="1"/>
</dbReference>
<evidence type="ECO:0000313" key="8">
    <source>
        <dbReference type="Proteomes" id="UP001597277"/>
    </source>
</evidence>
<evidence type="ECO:0000313" key="7">
    <source>
        <dbReference type="EMBL" id="MFD1718052.1"/>
    </source>
</evidence>
<dbReference type="PROSITE" id="PS50977">
    <property type="entry name" value="HTH_TETR_2"/>
    <property type="match status" value="1"/>
</dbReference>
<evidence type="ECO:0000256" key="4">
    <source>
        <dbReference type="ARBA" id="ARBA00023163"/>
    </source>
</evidence>
<evidence type="ECO:0000256" key="1">
    <source>
        <dbReference type="ARBA" id="ARBA00022491"/>
    </source>
</evidence>
<protein>
    <submittedName>
        <fullName evidence="7">TetR/AcrR family transcriptional regulator</fullName>
    </submittedName>
</protein>
<dbReference type="InterPro" id="IPR009057">
    <property type="entry name" value="Homeodomain-like_sf"/>
</dbReference>
<dbReference type="PANTHER" id="PTHR30055:SF234">
    <property type="entry name" value="HTH-TYPE TRANSCRIPTIONAL REGULATOR BETI"/>
    <property type="match status" value="1"/>
</dbReference>
<dbReference type="InterPro" id="IPR001647">
    <property type="entry name" value="HTH_TetR"/>
</dbReference>
<keyword evidence="3 5" id="KW-0238">DNA-binding</keyword>
<keyword evidence="1" id="KW-0678">Repressor</keyword>
<proteinExistence type="predicted"/>
<feature type="DNA-binding region" description="H-T-H motif" evidence="5">
    <location>
        <begin position="44"/>
        <end position="63"/>
    </location>
</feature>
<gene>
    <name evidence="7" type="ORF">ACFSE6_09410</name>
</gene>
<dbReference type="InterPro" id="IPR039538">
    <property type="entry name" value="BetI_C"/>
</dbReference>
<evidence type="ECO:0000259" key="6">
    <source>
        <dbReference type="PROSITE" id="PS50977"/>
    </source>
</evidence>
<dbReference type="PRINTS" id="PR00455">
    <property type="entry name" value="HTHTETR"/>
</dbReference>